<feature type="domain" description="HTH cro/C1-type" evidence="1">
    <location>
        <begin position="8"/>
        <end position="69"/>
    </location>
</feature>
<dbReference type="eggNOG" id="COG1974">
    <property type="taxonomic scope" value="Bacteria"/>
</dbReference>
<dbReference type="PROSITE" id="PS50943">
    <property type="entry name" value="HTH_CROC1"/>
    <property type="match status" value="1"/>
</dbReference>
<dbReference type="InterPro" id="IPR036286">
    <property type="entry name" value="LexA/Signal_pep-like_sf"/>
</dbReference>
<evidence type="ECO:0000313" key="3">
    <source>
        <dbReference type="Proteomes" id="UP000003195"/>
    </source>
</evidence>
<dbReference type="RefSeq" id="WP_006941230.1">
    <property type="nucleotide sequence ID" value="NZ_GL538185.1"/>
</dbReference>
<dbReference type="AlphaFoldDB" id="E2ZAE9"/>
<reference evidence="2 3" key="1">
    <citation type="submission" date="2010-08" db="EMBL/GenBank/DDBJ databases">
        <authorList>
            <person name="Weinstock G."/>
            <person name="Sodergren E."/>
            <person name="Clifton S."/>
            <person name="Fulton L."/>
            <person name="Fulton B."/>
            <person name="Courtney L."/>
            <person name="Fronick C."/>
            <person name="Harrison M."/>
            <person name="Strong C."/>
            <person name="Farmer C."/>
            <person name="Delahaunty K."/>
            <person name="Markovic C."/>
            <person name="Hall O."/>
            <person name="Minx P."/>
            <person name="Tomlinson C."/>
            <person name="Mitreva M."/>
            <person name="Hou S."/>
            <person name="Chen J."/>
            <person name="Wollam A."/>
            <person name="Pepin K.H."/>
            <person name="Johnson M."/>
            <person name="Bhonagiri V."/>
            <person name="Zhang X."/>
            <person name="Suruliraj S."/>
            <person name="Warren W."/>
            <person name="Chinwalla A."/>
            <person name="Mardis E.R."/>
            <person name="Wilson R.K."/>
        </authorList>
    </citation>
    <scope>NUCLEOTIDE SEQUENCE [LARGE SCALE GENOMIC DNA]</scope>
    <source>
        <strain evidence="2 3">F0359</strain>
    </source>
</reference>
<dbReference type="CDD" id="cd06529">
    <property type="entry name" value="S24_LexA-like"/>
    <property type="match status" value="1"/>
</dbReference>
<dbReference type="InterPro" id="IPR039418">
    <property type="entry name" value="LexA-like"/>
</dbReference>
<keyword evidence="3" id="KW-1185">Reference proteome</keyword>
<protein>
    <submittedName>
        <fullName evidence="2">Peptidase S24-like protein</fullName>
    </submittedName>
</protein>
<dbReference type="OrthoDB" id="2475196at2"/>
<dbReference type="Pfam" id="PF01381">
    <property type="entry name" value="HTH_3"/>
    <property type="match status" value="1"/>
</dbReference>
<gene>
    <name evidence="2" type="ORF">HMPREF9429_00405</name>
</gene>
<dbReference type="CDD" id="cd00093">
    <property type="entry name" value="HTH_XRE"/>
    <property type="match status" value="1"/>
</dbReference>
<dbReference type="SMART" id="SM00530">
    <property type="entry name" value="HTH_XRE"/>
    <property type="match status" value="1"/>
</dbReference>
<dbReference type="Proteomes" id="UP000003195">
    <property type="component" value="Unassembled WGS sequence"/>
</dbReference>
<dbReference type="PANTHER" id="PTHR33516:SF2">
    <property type="entry name" value="LEXA REPRESSOR-RELATED"/>
    <property type="match status" value="1"/>
</dbReference>
<dbReference type="STRING" id="706434.HMPREF9429_00405"/>
<sequence length="218" mass="24148">MENIGDLIREYRQSHGLSMEEFGKRVGLSKAYISLIERGKNTRSNKPIVPSIDTMKAIADGLEMDLDVLLRSIDPSQKIKINNTHPKGVQIPVLGRVVAGVPLEAVEEILDYEEITPELAATGEFFALQIRGRSMEPRMLEGDVVIVRRQSDVDSGDIAIVLVNGDEATVKRVSKSDRGITLIATNPNVYEPHFYSSEEINDLPVQILGKVVELRGKL</sequence>
<proteinExistence type="predicted"/>
<organism evidence="2 3">
    <name type="scientific">Megasphaera micronuciformis F0359</name>
    <dbReference type="NCBI Taxonomy" id="706434"/>
    <lineage>
        <taxon>Bacteria</taxon>
        <taxon>Bacillati</taxon>
        <taxon>Bacillota</taxon>
        <taxon>Negativicutes</taxon>
        <taxon>Veillonellales</taxon>
        <taxon>Veillonellaceae</taxon>
        <taxon>Megasphaera</taxon>
    </lineage>
</organism>
<dbReference type="InterPro" id="IPR015927">
    <property type="entry name" value="Peptidase_S24_S26A/B/C"/>
</dbReference>
<name>E2ZAE9_9FIRM</name>
<evidence type="ECO:0000259" key="1">
    <source>
        <dbReference type="PROSITE" id="PS50943"/>
    </source>
</evidence>
<evidence type="ECO:0000313" key="2">
    <source>
        <dbReference type="EMBL" id="EFQ04660.1"/>
    </source>
</evidence>
<comment type="caution">
    <text evidence="2">The sequence shown here is derived from an EMBL/GenBank/DDBJ whole genome shotgun (WGS) entry which is preliminary data.</text>
</comment>
<dbReference type="InterPro" id="IPR001387">
    <property type="entry name" value="Cro/C1-type_HTH"/>
</dbReference>
<dbReference type="PANTHER" id="PTHR33516">
    <property type="entry name" value="LEXA REPRESSOR"/>
    <property type="match status" value="1"/>
</dbReference>
<dbReference type="Pfam" id="PF00717">
    <property type="entry name" value="Peptidase_S24"/>
    <property type="match status" value="1"/>
</dbReference>
<dbReference type="Gene3D" id="1.10.260.40">
    <property type="entry name" value="lambda repressor-like DNA-binding domains"/>
    <property type="match status" value="1"/>
</dbReference>
<dbReference type="EMBL" id="AECS01000011">
    <property type="protein sequence ID" value="EFQ04660.1"/>
    <property type="molecule type" value="Genomic_DNA"/>
</dbReference>
<dbReference type="SUPFAM" id="SSF51306">
    <property type="entry name" value="LexA/Signal peptidase"/>
    <property type="match status" value="1"/>
</dbReference>
<accession>E2ZAE9</accession>
<dbReference type="HOGENOM" id="CLU_066192_1_1_9"/>
<dbReference type="InterPro" id="IPR050077">
    <property type="entry name" value="LexA_repressor"/>
</dbReference>
<dbReference type="Gene3D" id="2.10.109.10">
    <property type="entry name" value="Umud Fragment, subunit A"/>
    <property type="match status" value="1"/>
</dbReference>
<dbReference type="InterPro" id="IPR010982">
    <property type="entry name" value="Lambda_DNA-bd_dom_sf"/>
</dbReference>
<dbReference type="GO" id="GO:0003677">
    <property type="term" value="F:DNA binding"/>
    <property type="evidence" value="ECO:0007669"/>
    <property type="project" value="InterPro"/>
</dbReference>
<dbReference type="SUPFAM" id="SSF47413">
    <property type="entry name" value="lambda repressor-like DNA-binding domains"/>
    <property type="match status" value="1"/>
</dbReference>